<sequence length="531" mass="56595">MRNLFPLVLYALSVSALSPATVELVKARLKDAAKKSWELGTRAQALLELEAPSVSVFTASSIPGSPATSSSPSLNSTTLNVARLAFTNGQLDDVVGLSHEILASKQPGTLPLMRDGSSADPASNGVGMIIANWTEAQGSDFAAAASDQLTWLLSHVPRSSKGAISHRNSEVQLWSDFIYMVPPFLAYYGASTSNATLITEAHNQIKLYRDVLRDKTTGVWQHIRQGSFEDRGLWSTGNGWAAMGIMRVAATIRAAGYSSQFTDEMNDFGTWTGEVLDGMWPLITEDGLFYNYANDSKSFLDAAGTALMVASTYRAAVMFNNTKHLDVAEKVYKIISGTEVNSTSSSSTSSIAEPTGSTRKHRAVRQVHHHVQLSQLKHTNGNHELLEHTDAHPSAHLSSRASTHLTSEGWLTPVVDPHSFKKLGEHSAEGQAFVIMMYTSRNDYLSHSKLKVGARPGGTGANVVGFSTTNGNGDLNSTNGSGLTGVGNVGAGLTSGSGSTAEQRKNADYKAASFEVGTIIGAVGAVLAWVM</sequence>
<keyword evidence="2" id="KW-0732">Signal</keyword>
<dbReference type="GO" id="GO:0016787">
    <property type="term" value="F:hydrolase activity"/>
    <property type="evidence" value="ECO:0007669"/>
    <property type="project" value="UniProtKB-KW"/>
</dbReference>
<organism evidence="3 4">
    <name type="scientific">Rhizoctonia solani</name>
    <dbReference type="NCBI Taxonomy" id="456999"/>
    <lineage>
        <taxon>Eukaryota</taxon>
        <taxon>Fungi</taxon>
        <taxon>Dikarya</taxon>
        <taxon>Basidiomycota</taxon>
        <taxon>Agaricomycotina</taxon>
        <taxon>Agaricomycetes</taxon>
        <taxon>Cantharellales</taxon>
        <taxon>Ceratobasidiaceae</taxon>
        <taxon>Rhizoctonia</taxon>
    </lineage>
</organism>
<proteinExistence type="predicted"/>
<dbReference type="InterPro" id="IPR008928">
    <property type="entry name" value="6-hairpin_glycosidase_sf"/>
</dbReference>
<evidence type="ECO:0000313" key="4">
    <source>
        <dbReference type="Proteomes" id="UP000663846"/>
    </source>
</evidence>
<dbReference type="AlphaFoldDB" id="A0A8H3BRE9"/>
<keyword evidence="1" id="KW-0378">Hydrolase</keyword>
<protein>
    <submittedName>
        <fullName evidence="3">Uncharacterized protein</fullName>
    </submittedName>
</protein>
<comment type="caution">
    <text evidence="3">The sequence shown here is derived from an EMBL/GenBank/DDBJ whole genome shotgun (WGS) entry which is preliminary data.</text>
</comment>
<dbReference type="Gene3D" id="1.50.10.10">
    <property type="match status" value="1"/>
</dbReference>
<reference evidence="3" key="1">
    <citation type="submission" date="2021-01" db="EMBL/GenBank/DDBJ databases">
        <authorList>
            <person name="Kaushik A."/>
        </authorList>
    </citation>
    <scope>NUCLEOTIDE SEQUENCE</scope>
    <source>
        <strain evidence="3">AG1-1C</strain>
    </source>
</reference>
<gene>
    <name evidence="3" type="ORF">RDB_LOCUS160974</name>
</gene>
<dbReference type="Proteomes" id="UP000663846">
    <property type="component" value="Unassembled WGS sequence"/>
</dbReference>
<accession>A0A8H3BRE9</accession>
<dbReference type="PANTHER" id="PTHR41814">
    <property type="entry name" value="EXPRESSED PROTEIN"/>
    <property type="match status" value="1"/>
</dbReference>
<dbReference type="InterPro" id="IPR010905">
    <property type="entry name" value="Glyco_hydro_88"/>
</dbReference>
<dbReference type="SUPFAM" id="SSF48208">
    <property type="entry name" value="Six-hairpin glycosidases"/>
    <property type="match status" value="1"/>
</dbReference>
<evidence type="ECO:0000256" key="1">
    <source>
        <dbReference type="ARBA" id="ARBA00022801"/>
    </source>
</evidence>
<dbReference type="GO" id="GO:0005975">
    <property type="term" value="P:carbohydrate metabolic process"/>
    <property type="evidence" value="ECO:0007669"/>
    <property type="project" value="InterPro"/>
</dbReference>
<dbReference type="Pfam" id="PF07470">
    <property type="entry name" value="Glyco_hydro_88"/>
    <property type="match status" value="1"/>
</dbReference>
<dbReference type="EMBL" id="CAJMWS010000757">
    <property type="protein sequence ID" value="CAE6461792.1"/>
    <property type="molecule type" value="Genomic_DNA"/>
</dbReference>
<feature type="signal peptide" evidence="2">
    <location>
        <begin position="1"/>
        <end position="16"/>
    </location>
</feature>
<name>A0A8H3BRE9_9AGAM</name>
<evidence type="ECO:0000256" key="2">
    <source>
        <dbReference type="SAM" id="SignalP"/>
    </source>
</evidence>
<feature type="chain" id="PRO_5034179929" evidence="2">
    <location>
        <begin position="17"/>
        <end position="531"/>
    </location>
</feature>
<evidence type="ECO:0000313" key="3">
    <source>
        <dbReference type="EMBL" id="CAE6461792.1"/>
    </source>
</evidence>
<dbReference type="PANTHER" id="PTHR41814:SF1">
    <property type="entry name" value="CELLULASE"/>
    <property type="match status" value="1"/>
</dbReference>
<dbReference type="InterPro" id="IPR012341">
    <property type="entry name" value="6hp_glycosidase-like_sf"/>
</dbReference>